<sequence>MTLVQFPHHRRIADIRRCALALRDLNGKEANQFWRHEMASFAAALQRIGADEQEIGRQARLFMDSVQIELQSFYASESTG</sequence>
<comment type="caution">
    <text evidence="1">The sequence shown here is derived from an EMBL/GenBank/DDBJ whole genome shotgun (WGS) entry which is preliminary data.</text>
</comment>
<accession>A0ABV2H4P1</accession>
<keyword evidence="2" id="KW-1185">Reference proteome</keyword>
<evidence type="ECO:0000313" key="2">
    <source>
        <dbReference type="Proteomes" id="UP001549031"/>
    </source>
</evidence>
<dbReference type="EMBL" id="JBEPLJ010000005">
    <property type="protein sequence ID" value="MET3585484.1"/>
    <property type="molecule type" value="Genomic_DNA"/>
</dbReference>
<dbReference type="Pfam" id="PF19551">
    <property type="entry name" value="DUF6074"/>
    <property type="match status" value="1"/>
</dbReference>
<organism evidence="1 2">
    <name type="scientific">Pseudorhizobium tarimense</name>
    <dbReference type="NCBI Taxonomy" id="1079109"/>
    <lineage>
        <taxon>Bacteria</taxon>
        <taxon>Pseudomonadati</taxon>
        <taxon>Pseudomonadota</taxon>
        <taxon>Alphaproteobacteria</taxon>
        <taxon>Hyphomicrobiales</taxon>
        <taxon>Rhizobiaceae</taxon>
        <taxon>Rhizobium/Agrobacterium group</taxon>
        <taxon>Pseudorhizobium</taxon>
    </lineage>
</organism>
<proteinExistence type="predicted"/>
<dbReference type="Proteomes" id="UP001549031">
    <property type="component" value="Unassembled WGS sequence"/>
</dbReference>
<dbReference type="InterPro" id="IPR045720">
    <property type="entry name" value="DUF6074"/>
</dbReference>
<evidence type="ECO:0000313" key="1">
    <source>
        <dbReference type="EMBL" id="MET3585484.1"/>
    </source>
</evidence>
<gene>
    <name evidence="1" type="ORF">ABID21_001593</name>
</gene>
<name>A0ABV2H4P1_9HYPH</name>
<reference evidence="1 2" key="1">
    <citation type="submission" date="2024-06" db="EMBL/GenBank/DDBJ databases">
        <title>Genomic Encyclopedia of Type Strains, Phase IV (KMG-IV): sequencing the most valuable type-strain genomes for metagenomic binning, comparative biology and taxonomic classification.</title>
        <authorList>
            <person name="Goeker M."/>
        </authorList>
    </citation>
    <scope>NUCLEOTIDE SEQUENCE [LARGE SCALE GENOMIC DNA]</scope>
    <source>
        <strain evidence="1 2">DSM 105042</strain>
    </source>
</reference>
<dbReference type="RefSeq" id="WP_247243437.1">
    <property type="nucleotide sequence ID" value="NZ_JALJRA010000005.1"/>
</dbReference>
<protein>
    <submittedName>
        <fullName evidence="1">Secreted protein</fullName>
    </submittedName>
</protein>